<feature type="region of interest" description="Disordered" evidence="1">
    <location>
        <begin position="80"/>
        <end position="101"/>
    </location>
</feature>
<dbReference type="GeneID" id="20811712"/>
<dbReference type="VEuPathDB" id="FungiDB:H257_09716"/>
<reference evidence="2" key="1">
    <citation type="submission" date="2013-12" db="EMBL/GenBank/DDBJ databases">
        <title>The Genome Sequence of Aphanomyces astaci APO3.</title>
        <authorList>
            <consortium name="The Broad Institute Genomics Platform"/>
            <person name="Russ C."/>
            <person name="Tyler B."/>
            <person name="van West P."/>
            <person name="Dieguez-Uribeondo J."/>
            <person name="Young S.K."/>
            <person name="Zeng Q."/>
            <person name="Gargeya S."/>
            <person name="Fitzgerald M."/>
            <person name="Abouelleil A."/>
            <person name="Alvarado L."/>
            <person name="Chapman S.B."/>
            <person name="Gainer-Dewar J."/>
            <person name="Goldberg J."/>
            <person name="Griggs A."/>
            <person name="Gujja S."/>
            <person name="Hansen M."/>
            <person name="Howarth C."/>
            <person name="Imamovic A."/>
            <person name="Ireland A."/>
            <person name="Larimer J."/>
            <person name="McCowan C."/>
            <person name="Murphy C."/>
            <person name="Pearson M."/>
            <person name="Poon T.W."/>
            <person name="Priest M."/>
            <person name="Roberts A."/>
            <person name="Saif S."/>
            <person name="Shea T."/>
            <person name="Sykes S."/>
            <person name="Wortman J."/>
            <person name="Nusbaum C."/>
            <person name="Birren B."/>
        </authorList>
    </citation>
    <scope>NUCLEOTIDE SEQUENCE [LARGE SCALE GENOMIC DNA]</scope>
    <source>
        <strain evidence="2">APO3</strain>
    </source>
</reference>
<sequence>MEGLLDQGVGDRRCHGAVPELQSAQGCQLHVSFRPRVRGAVRVDRGLKLVVPAPRHSQPSACVQSRVRAGGAPTRVVWPQHVQPDPASSARRSQQRPAPPGCDGLPCHVGCRSVHAPQRSHRRTRIHRSPRLDEKAQLEPKPIHCTIDDLSILTIVTLVASNIALCMCQYTMNQHYQFGRWG</sequence>
<dbReference type="RefSeq" id="XP_009834333.1">
    <property type="nucleotide sequence ID" value="XM_009836031.1"/>
</dbReference>
<dbReference type="EMBL" id="KI913137">
    <property type="protein sequence ID" value="ETV76208.1"/>
    <property type="molecule type" value="Genomic_DNA"/>
</dbReference>
<dbReference type="AlphaFoldDB" id="W4GB86"/>
<organism evidence="2">
    <name type="scientific">Aphanomyces astaci</name>
    <name type="common">Crayfish plague agent</name>
    <dbReference type="NCBI Taxonomy" id="112090"/>
    <lineage>
        <taxon>Eukaryota</taxon>
        <taxon>Sar</taxon>
        <taxon>Stramenopiles</taxon>
        <taxon>Oomycota</taxon>
        <taxon>Saprolegniomycetes</taxon>
        <taxon>Saprolegniales</taxon>
        <taxon>Verrucalvaceae</taxon>
        <taxon>Aphanomyces</taxon>
    </lineage>
</organism>
<proteinExistence type="predicted"/>
<name>W4GB86_APHAT</name>
<protein>
    <submittedName>
        <fullName evidence="2">Uncharacterized protein</fullName>
    </submittedName>
</protein>
<gene>
    <name evidence="2" type="ORF">H257_09716</name>
</gene>
<evidence type="ECO:0000313" key="2">
    <source>
        <dbReference type="EMBL" id="ETV76208.1"/>
    </source>
</evidence>
<accession>W4GB86</accession>
<evidence type="ECO:0000256" key="1">
    <source>
        <dbReference type="SAM" id="MobiDB-lite"/>
    </source>
</evidence>